<evidence type="ECO:0000313" key="2">
    <source>
        <dbReference type="EMBL" id="ARN84965.1"/>
    </source>
</evidence>
<dbReference type="Proteomes" id="UP000237351">
    <property type="component" value="Chromosome"/>
</dbReference>
<feature type="transmembrane region" description="Helical" evidence="1">
    <location>
        <begin position="37"/>
        <end position="58"/>
    </location>
</feature>
<dbReference type="EMBL" id="CP008743">
    <property type="protein sequence ID" value="ARN84965.1"/>
    <property type="molecule type" value="Genomic_DNA"/>
</dbReference>
<reference evidence="2 3" key="1">
    <citation type="submission" date="2014-06" db="EMBL/GenBank/DDBJ databases">
        <title>The genome of the endonuclear symbiont Nucleicultrix amoebiphila.</title>
        <authorList>
            <person name="Schulz F."/>
            <person name="Horn M."/>
        </authorList>
    </citation>
    <scope>NUCLEOTIDE SEQUENCE [LARGE SCALE GENOMIC DNA]</scope>
    <source>
        <strain evidence="2 3">FS5</strain>
    </source>
</reference>
<accession>A0A1W6N522</accession>
<dbReference type="InterPro" id="IPR007211">
    <property type="entry name" value="DUF378"/>
</dbReference>
<dbReference type="Pfam" id="PF04070">
    <property type="entry name" value="DUF378"/>
    <property type="match status" value="1"/>
</dbReference>
<protein>
    <submittedName>
        <fullName evidence="2">Membrane protein</fullName>
    </submittedName>
</protein>
<sequence length="62" mass="6910">MAWVLVVIGALNWGLVGLFHFDLVSFLLGSVPMIERIVYILVGLAGLYLVVFFCRCCMACKK</sequence>
<keyword evidence="1" id="KW-0472">Membrane</keyword>
<dbReference type="PANTHER" id="PTHR37304">
    <property type="entry name" value="MEMBRANE PROTEIN-RELATED"/>
    <property type="match status" value="1"/>
</dbReference>
<dbReference type="KEGG" id="naf:GQ61_06335"/>
<dbReference type="AlphaFoldDB" id="A0A1W6N522"/>
<evidence type="ECO:0000313" key="3">
    <source>
        <dbReference type="Proteomes" id="UP000237351"/>
    </source>
</evidence>
<keyword evidence="1" id="KW-1133">Transmembrane helix</keyword>
<gene>
    <name evidence="2" type="ORF">GQ61_06335</name>
</gene>
<proteinExistence type="predicted"/>
<evidence type="ECO:0000256" key="1">
    <source>
        <dbReference type="SAM" id="Phobius"/>
    </source>
</evidence>
<name>A0A1W6N522_9PROT</name>
<dbReference type="PANTHER" id="PTHR37304:SF1">
    <property type="entry name" value="MEMBRANE PROTEIN"/>
    <property type="match status" value="1"/>
</dbReference>
<keyword evidence="3" id="KW-1185">Reference proteome</keyword>
<feature type="transmembrane region" description="Helical" evidence="1">
    <location>
        <begin position="7"/>
        <end position="31"/>
    </location>
</feature>
<keyword evidence="1" id="KW-0812">Transmembrane</keyword>
<organism evidence="2 3">
    <name type="scientific">Candidatus Nucleicultrix amoebiphila FS5</name>
    <dbReference type="NCBI Taxonomy" id="1414854"/>
    <lineage>
        <taxon>Bacteria</taxon>
        <taxon>Pseudomonadati</taxon>
        <taxon>Pseudomonadota</taxon>
        <taxon>Alphaproteobacteria</taxon>
        <taxon>Holosporales</taxon>
        <taxon>Candidatus Nucleicultricaceae</taxon>
        <taxon>Candidatus Nucleicultrix</taxon>
    </lineage>
</organism>